<name>A0A0L0FZY8_9EUKA</name>
<dbReference type="OrthoDB" id="14563at2759"/>
<dbReference type="InterPro" id="IPR000884">
    <property type="entry name" value="TSP1_rpt"/>
</dbReference>
<dbReference type="InterPro" id="IPR035992">
    <property type="entry name" value="Ricin_B-like_lectins"/>
</dbReference>
<dbReference type="AlphaFoldDB" id="A0A0L0FZY8"/>
<dbReference type="SUPFAM" id="SSF50370">
    <property type="entry name" value="Ricin B-like lectins"/>
    <property type="match status" value="1"/>
</dbReference>
<reference evidence="3 4" key="1">
    <citation type="submission" date="2011-02" db="EMBL/GenBank/DDBJ databases">
        <title>The Genome Sequence of Sphaeroforma arctica JP610.</title>
        <authorList>
            <consortium name="The Broad Institute Genome Sequencing Platform"/>
            <person name="Russ C."/>
            <person name="Cuomo C."/>
            <person name="Young S.K."/>
            <person name="Zeng Q."/>
            <person name="Gargeya S."/>
            <person name="Alvarado L."/>
            <person name="Berlin A."/>
            <person name="Chapman S.B."/>
            <person name="Chen Z."/>
            <person name="Freedman E."/>
            <person name="Gellesch M."/>
            <person name="Goldberg J."/>
            <person name="Griggs A."/>
            <person name="Gujja S."/>
            <person name="Heilman E."/>
            <person name="Heiman D."/>
            <person name="Howarth C."/>
            <person name="Mehta T."/>
            <person name="Neiman D."/>
            <person name="Pearson M."/>
            <person name="Roberts A."/>
            <person name="Saif S."/>
            <person name="Shea T."/>
            <person name="Shenoy N."/>
            <person name="Sisk P."/>
            <person name="Stolte C."/>
            <person name="Sykes S."/>
            <person name="White J."/>
            <person name="Yandava C."/>
            <person name="Burger G."/>
            <person name="Gray M.W."/>
            <person name="Holland P.W.H."/>
            <person name="King N."/>
            <person name="Lang F.B.F."/>
            <person name="Roger A.J."/>
            <person name="Ruiz-Trillo I."/>
            <person name="Haas B."/>
            <person name="Nusbaum C."/>
            <person name="Birren B."/>
        </authorList>
    </citation>
    <scope>NUCLEOTIDE SEQUENCE [LARGE SCALE GENOMIC DNA]</scope>
    <source>
        <strain evidence="3 4">JP610</strain>
    </source>
</reference>
<keyword evidence="2" id="KW-0812">Transmembrane</keyword>
<dbReference type="PROSITE" id="PS50092">
    <property type="entry name" value="TSP1"/>
    <property type="match status" value="1"/>
</dbReference>
<evidence type="ECO:0000256" key="2">
    <source>
        <dbReference type="SAM" id="Phobius"/>
    </source>
</evidence>
<dbReference type="Gene3D" id="2.80.10.50">
    <property type="match status" value="1"/>
</dbReference>
<feature type="compositionally biased region" description="Basic and acidic residues" evidence="1">
    <location>
        <begin position="473"/>
        <end position="482"/>
    </location>
</feature>
<dbReference type="SMART" id="SM00209">
    <property type="entry name" value="TSP1"/>
    <property type="match status" value="4"/>
</dbReference>
<evidence type="ECO:0000313" key="4">
    <source>
        <dbReference type="Proteomes" id="UP000054560"/>
    </source>
</evidence>
<organism evidence="3 4">
    <name type="scientific">Sphaeroforma arctica JP610</name>
    <dbReference type="NCBI Taxonomy" id="667725"/>
    <lineage>
        <taxon>Eukaryota</taxon>
        <taxon>Ichthyosporea</taxon>
        <taxon>Ichthyophonida</taxon>
        <taxon>Sphaeroforma</taxon>
    </lineage>
</organism>
<dbReference type="EMBL" id="KQ241932">
    <property type="protein sequence ID" value="KNC82385.1"/>
    <property type="molecule type" value="Genomic_DNA"/>
</dbReference>
<feature type="region of interest" description="Disordered" evidence="1">
    <location>
        <begin position="437"/>
        <end position="493"/>
    </location>
</feature>
<dbReference type="SUPFAM" id="SSF82895">
    <property type="entry name" value="TSP-1 type 1 repeat"/>
    <property type="match status" value="1"/>
</dbReference>
<keyword evidence="2" id="KW-1133">Transmembrane helix</keyword>
<dbReference type="Gene3D" id="2.20.100.10">
    <property type="entry name" value="Thrombospondin type-1 (TSP1) repeat"/>
    <property type="match status" value="1"/>
</dbReference>
<dbReference type="InterPro" id="IPR036383">
    <property type="entry name" value="TSP1_rpt_sf"/>
</dbReference>
<dbReference type="CDD" id="cd23425">
    <property type="entry name" value="beta-trefoil_Ricin_AglA"/>
    <property type="match status" value="1"/>
</dbReference>
<protein>
    <submittedName>
        <fullName evidence="3">Uncharacterized protein</fullName>
    </submittedName>
</protein>
<evidence type="ECO:0000256" key="1">
    <source>
        <dbReference type="SAM" id="MobiDB-lite"/>
    </source>
</evidence>
<accession>A0A0L0FZY8</accession>
<dbReference type="Proteomes" id="UP000054560">
    <property type="component" value="Unassembled WGS sequence"/>
</dbReference>
<feature type="region of interest" description="Disordered" evidence="1">
    <location>
        <begin position="554"/>
        <end position="583"/>
    </location>
</feature>
<dbReference type="RefSeq" id="XP_014156287.1">
    <property type="nucleotide sequence ID" value="XM_014300812.1"/>
</dbReference>
<keyword evidence="2" id="KW-0472">Membrane</keyword>
<keyword evidence="4" id="KW-1185">Reference proteome</keyword>
<sequence>MSSKDMSKNMLRAALVAATSCATCATMIAGINDFLIVTSDMKCLGIQGIEVKAQACDGSTGQYWREVNDQQLLNWDSKDCLTVNHASGVVYTSPCGDNTNTEQAYIDFRSLIVNGGKNCVGGGECRGLCMTTEGERASAVAIESASEWCGNNGDAQYFNKKLQSVAISNIPSMVGSWVEGSVEASGCSKKCGGGVSSVEYVCKSETFANAYCAGNRPSPVERECNTERCDDWSEYGECSAKTCEDVGYHGRACLKENGNCPGADFKECKPAGCEAESRTEVLEVDDLKQPAKLRVAADGSLWTDFDACSNSCGVGIQTARCADISSKAAGHPCQVYEYTQSCHDNSRPGCNYVHVEDVDGEWRPWEACTTTCGAGIQKRQCINREGNGKDCVSDLDGDTRTCVNAEVCPEGVVSSLTGERGEVVNNVIVRNDPQPVAANGQVRSEVGDGGPQGSRITGGMDSSGGFAVTSGGRTEESNRDQVDGGNQQVQGSNAYANGGYNAVYSAPQTFDSQSYTGFGASTDSTFGTTGSTFGSTGSTFGSSDTSTGFGTTSGTSTFGTTSGTNTFGTTSGANTFGTTSGTSTGFGTTTGTSTFGTTTGTSTGFGTTSVDSFTFDDSGFEDFEDFDEEEFDDLDDFDDFDDEDWFFNAFERRRRSVDAEDVFEQLDNVFPMSLSLLGVVCLVVASVFGTFMAIKAGSKSSHSKYREGDIFQV</sequence>
<feature type="transmembrane region" description="Helical" evidence="2">
    <location>
        <begin position="674"/>
        <end position="694"/>
    </location>
</feature>
<dbReference type="Pfam" id="PF00090">
    <property type="entry name" value="TSP_1"/>
    <property type="match status" value="2"/>
</dbReference>
<proteinExistence type="predicted"/>
<evidence type="ECO:0000313" key="3">
    <source>
        <dbReference type="EMBL" id="KNC82385.1"/>
    </source>
</evidence>
<gene>
    <name evidence="3" type="ORF">SARC_05336</name>
</gene>
<dbReference type="GeneID" id="25905840"/>